<reference evidence="1 2" key="1">
    <citation type="journal article" date="2009" name="Stand. Genomic Sci.">
        <title>Complete genome sequence of Desulfotomaculum acetoxidans type strain (5575).</title>
        <authorList>
            <person name="Spring S."/>
            <person name="Lapidus A."/>
            <person name="Schroder M."/>
            <person name="Gleim D."/>
            <person name="Sims D."/>
            <person name="Meincke L."/>
            <person name="Glavina Del Rio T."/>
            <person name="Tice H."/>
            <person name="Copeland A."/>
            <person name="Cheng J.F."/>
            <person name="Lucas S."/>
            <person name="Chen F."/>
            <person name="Nolan M."/>
            <person name="Bruce D."/>
            <person name="Goodwin L."/>
            <person name="Pitluck S."/>
            <person name="Ivanova N."/>
            <person name="Mavromatis K."/>
            <person name="Mikhailova N."/>
            <person name="Pati A."/>
            <person name="Chen A."/>
            <person name="Palaniappan K."/>
            <person name="Land M."/>
            <person name="Hauser L."/>
            <person name="Chang Y.J."/>
            <person name="Jeffries C.D."/>
            <person name="Chain P."/>
            <person name="Saunders E."/>
            <person name="Brettin T."/>
            <person name="Detter J.C."/>
            <person name="Goker M."/>
            <person name="Bristow J."/>
            <person name="Eisen J.A."/>
            <person name="Markowitz V."/>
            <person name="Hugenholtz P."/>
            <person name="Kyrpides N.C."/>
            <person name="Klenk H.P."/>
            <person name="Han C."/>
        </authorList>
    </citation>
    <scope>NUCLEOTIDE SEQUENCE [LARGE SCALE GENOMIC DNA]</scope>
    <source>
        <strain evidence="2">ATCC 49208 / DSM 771 / VKM B-1644</strain>
    </source>
</reference>
<dbReference type="HOGENOM" id="CLU_1584934_0_0_9"/>
<dbReference type="Proteomes" id="UP000002217">
    <property type="component" value="Chromosome"/>
</dbReference>
<protein>
    <submittedName>
        <fullName evidence="1">Uncharacterized protein</fullName>
    </submittedName>
</protein>
<accession>C8W0D1</accession>
<dbReference type="KEGG" id="dae:Dtox_2375"/>
<evidence type="ECO:0000313" key="2">
    <source>
        <dbReference type="Proteomes" id="UP000002217"/>
    </source>
</evidence>
<keyword evidence="2" id="KW-1185">Reference proteome</keyword>
<dbReference type="AlphaFoldDB" id="C8W0D1"/>
<dbReference type="RefSeq" id="WP_015757887.1">
    <property type="nucleotide sequence ID" value="NC_013216.1"/>
</dbReference>
<dbReference type="EMBL" id="CP001720">
    <property type="protein sequence ID" value="ACV63186.1"/>
    <property type="molecule type" value="Genomic_DNA"/>
</dbReference>
<evidence type="ECO:0000313" key="1">
    <source>
        <dbReference type="EMBL" id="ACV63186.1"/>
    </source>
</evidence>
<sequence>MREIVLPELVAELDDALILVVTSSGDGLMGLFERIYRKEEIDYRVKWELIKKDDKNYLIGLLVLWDSEKDPVTIGFSQELWNFLSIIRQKGQLILMVDWRILEEGLTFEGEIMDTILPKAMVINDAETGMDFLLKQVIDEVLSSEPQEKLYELLDILRPAAAPNFLN</sequence>
<proteinExistence type="predicted"/>
<name>C8W0D1_DESAS</name>
<organism evidence="1 2">
    <name type="scientific">Desulfofarcimen acetoxidans (strain ATCC 49208 / DSM 771 / KCTC 5769 / VKM B-1644 / 5575)</name>
    <name type="common">Desulfotomaculum acetoxidans</name>
    <dbReference type="NCBI Taxonomy" id="485916"/>
    <lineage>
        <taxon>Bacteria</taxon>
        <taxon>Bacillati</taxon>
        <taxon>Bacillota</taxon>
        <taxon>Clostridia</taxon>
        <taxon>Eubacteriales</taxon>
        <taxon>Peptococcaceae</taxon>
        <taxon>Desulfofarcimen</taxon>
    </lineage>
</organism>
<gene>
    <name evidence="1" type="ordered locus">Dtox_2375</name>
</gene>
<dbReference type="OrthoDB" id="1806134at2"/>